<dbReference type="PANTHER" id="PTHR43685">
    <property type="entry name" value="GLYCOSYLTRANSFERASE"/>
    <property type="match status" value="1"/>
</dbReference>
<dbReference type="Proteomes" id="UP001356095">
    <property type="component" value="Unassembled WGS sequence"/>
</dbReference>
<feature type="compositionally biased region" description="Basic and acidic residues" evidence="1">
    <location>
        <begin position="222"/>
        <end position="232"/>
    </location>
</feature>
<feature type="region of interest" description="Disordered" evidence="1">
    <location>
        <begin position="210"/>
        <end position="233"/>
    </location>
</feature>
<name>A0ABU7K6D4_9ACTN</name>
<dbReference type="InterPro" id="IPR050834">
    <property type="entry name" value="Glycosyltransf_2"/>
</dbReference>
<dbReference type="PANTHER" id="PTHR43685:SF3">
    <property type="entry name" value="SLR2126 PROTEIN"/>
    <property type="match status" value="1"/>
</dbReference>
<organism evidence="3 4">
    <name type="scientific">Nocardiopsis codii</name>
    <dbReference type="NCBI Taxonomy" id="3065942"/>
    <lineage>
        <taxon>Bacteria</taxon>
        <taxon>Bacillati</taxon>
        <taxon>Actinomycetota</taxon>
        <taxon>Actinomycetes</taxon>
        <taxon>Streptosporangiales</taxon>
        <taxon>Nocardiopsidaceae</taxon>
        <taxon>Nocardiopsis</taxon>
    </lineage>
</organism>
<sequence length="499" mass="53618">MLDVSVVVRAFGGQERLDLTLASLAAQSYPVGLMEVVVVDDGSEPPIRLPEVRPPHTRIVVVPPGGWGPARAVRAGTDASSGAVVLRLDAGIEVAPVHVEAQMRWHHLADHLAVLGGVVRAGGGDGVGCGEPDASCGPEAAEGEWAADTAGADRLRTAGHRAWQAFAGTAWSVRRELLAECGGMDPGLLLGEDTHLGYRLAQRGAVFVPEPAATGRRPGGPRPEDRPEEADRFGAPFLENRVPRRHSRRVSPGREWQVPCVDVVVEVSGVVFEVVSDTVERVLGGDVADVRVTLVGEWRRVSAGGRHAVLDDPDVELRLVREAFRCESRVVFAEEVPRADPDVPFRLFLLAGLPVGSGAVRTLTAAADARDAGVVLVRGTGGGTAAMRLEREAAFARARRLGATGPELDVTVAELWGEHDVDRDEVLTGHRPGEEGPPADWHRRMRRAARAADRNRAAADRWERRIRVLVRGRGVRLLLGRPVRGSRVRRTRRGAISAV</sequence>
<proteinExistence type="predicted"/>
<dbReference type="Gene3D" id="3.90.550.10">
    <property type="entry name" value="Spore Coat Polysaccharide Biosynthesis Protein SpsA, Chain A"/>
    <property type="match status" value="1"/>
</dbReference>
<dbReference type="EMBL" id="JAUZMY010000009">
    <property type="protein sequence ID" value="MEE2037803.1"/>
    <property type="molecule type" value="Genomic_DNA"/>
</dbReference>
<dbReference type="InterPro" id="IPR001173">
    <property type="entry name" value="Glyco_trans_2-like"/>
</dbReference>
<feature type="domain" description="Glycosyltransferase 2-like" evidence="2">
    <location>
        <begin position="5"/>
        <end position="125"/>
    </location>
</feature>
<dbReference type="InterPro" id="IPR029044">
    <property type="entry name" value="Nucleotide-diphossugar_trans"/>
</dbReference>
<keyword evidence="4" id="KW-1185">Reference proteome</keyword>
<protein>
    <submittedName>
        <fullName evidence="3">Glycosyltransferase family 2 protein</fullName>
    </submittedName>
</protein>
<gene>
    <name evidence="3" type="ORF">Q8791_11290</name>
</gene>
<accession>A0ABU7K6D4</accession>
<evidence type="ECO:0000256" key="1">
    <source>
        <dbReference type="SAM" id="MobiDB-lite"/>
    </source>
</evidence>
<dbReference type="SUPFAM" id="SSF53448">
    <property type="entry name" value="Nucleotide-diphospho-sugar transferases"/>
    <property type="match status" value="1"/>
</dbReference>
<evidence type="ECO:0000313" key="4">
    <source>
        <dbReference type="Proteomes" id="UP001356095"/>
    </source>
</evidence>
<reference evidence="3 4" key="1">
    <citation type="submission" date="2023-08" db="EMBL/GenBank/DDBJ databases">
        <authorList>
            <person name="Girao M."/>
            <person name="Carvalho M.F."/>
        </authorList>
    </citation>
    <scope>NUCLEOTIDE SEQUENCE [LARGE SCALE GENOMIC DNA]</scope>
    <source>
        <strain evidence="3 4">CT-R113</strain>
    </source>
</reference>
<comment type="caution">
    <text evidence="3">The sequence shown here is derived from an EMBL/GenBank/DDBJ whole genome shotgun (WGS) entry which is preliminary data.</text>
</comment>
<evidence type="ECO:0000313" key="3">
    <source>
        <dbReference type="EMBL" id="MEE2037803.1"/>
    </source>
</evidence>
<dbReference type="RefSeq" id="WP_330091594.1">
    <property type="nucleotide sequence ID" value="NZ_JAUZMY010000009.1"/>
</dbReference>
<dbReference type="Pfam" id="PF00535">
    <property type="entry name" value="Glycos_transf_2"/>
    <property type="match status" value="1"/>
</dbReference>
<evidence type="ECO:0000259" key="2">
    <source>
        <dbReference type="Pfam" id="PF00535"/>
    </source>
</evidence>
<dbReference type="CDD" id="cd00761">
    <property type="entry name" value="Glyco_tranf_GTA_type"/>
    <property type="match status" value="1"/>
</dbReference>